<dbReference type="AlphaFoldDB" id="A0AAV4JX65"/>
<gene>
    <name evidence="2" type="ORF">ElyMa_005254400</name>
</gene>
<evidence type="ECO:0000313" key="3">
    <source>
        <dbReference type="Proteomes" id="UP000762676"/>
    </source>
</evidence>
<evidence type="ECO:0000313" key="2">
    <source>
        <dbReference type="EMBL" id="GFS27289.1"/>
    </source>
</evidence>
<feature type="compositionally biased region" description="Basic residues" evidence="1">
    <location>
        <begin position="1"/>
        <end position="11"/>
    </location>
</feature>
<proteinExistence type="predicted"/>
<dbReference type="Proteomes" id="UP000762676">
    <property type="component" value="Unassembled WGS sequence"/>
</dbReference>
<organism evidence="2 3">
    <name type="scientific">Elysia marginata</name>
    <dbReference type="NCBI Taxonomy" id="1093978"/>
    <lineage>
        <taxon>Eukaryota</taxon>
        <taxon>Metazoa</taxon>
        <taxon>Spiralia</taxon>
        <taxon>Lophotrochozoa</taxon>
        <taxon>Mollusca</taxon>
        <taxon>Gastropoda</taxon>
        <taxon>Heterobranchia</taxon>
        <taxon>Euthyneura</taxon>
        <taxon>Panpulmonata</taxon>
        <taxon>Sacoglossa</taxon>
        <taxon>Placobranchoidea</taxon>
        <taxon>Plakobranchidae</taxon>
        <taxon>Elysia</taxon>
    </lineage>
</organism>
<protein>
    <submittedName>
        <fullName evidence="2">Uncharacterized protein</fullName>
    </submittedName>
</protein>
<name>A0AAV4JX65_9GAST</name>
<keyword evidence="3" id="KW-1185">Reference proteome</keyword>
<comment type="caution">
    <text evidence="2">The sequence shown here is derived from an EMBL/GenBank/DDBJ whole genome shotgun (WGS) entry which is preliminary data.</text>
</comment>
<evidence type="ECO:0000256" key="1">
    <source>
        <dbReference type="SAM" id="MobiDB-lite"/>
    </source>
</evidence>
<reference evidence="2 3" key="1">
    <citation type="journal article" date="2021" name="Elife">
        <title>Chloroplast acquisition without the gene transfer in kleptoplastic sea slugs, Plakobranchus ocellatus.</title>
        <authorList>
            <person name="Maeda T."/>
            <person name="Takahashi S."/>
            <person name="Yoshida T."/>
            <person name="Shimamura S."/>
            <person name="Takaki Y."/>
            <person name="Nagai Y."/>
            <person name="Toyoda A."/>
            <person name="Suzuki Y."/>
            <person name="Arimoto A."/>
            <person name="Ishii H."/>
            <person name="Satoh N."/>
            <person name="Nishiyama T."/>
            <person name="Hasebe M."/>
            <person name="Maruyama T."/>
            <person name="Minagawa J."/>
            <person name="Obokata J."/>
            <person name="Shigenobu S."/>
        </authorList>
    </citation>
    <scope>NUCLEOTIDE SEQUENCE [LARGE SCALE GENOMIC DNA]</scope>
</reference>
<feature type="region of interest" description="Disordered" evidence="1">
    <location>
        <begin position="1"/>
        <end position="52"/>
    </location>
</feature>
<sequence>MDIQMRKRRGRSNNGGAGKEVDVVGDQNKRKRKDLSRGEIEGVTGAMEENSRKKGVGQFSAVYQSDGLIDKFTGRSLEEKEDRKKGSENSLCQFVKV</sequence>
<accession>A0AAV4JX65</accession>
<dbReference type="EMBL" id="BMAT01010478">
    <property type="protein sequence ID" value="GFS27289.1"/>
    <property type="molecule type" value="Genomic_DNA"/>
</dbReference>